<dbReference type="EMBL" id="BK032827">
    <property type="protein sequence ID" value="DAF62734.1"/>
    <property type="molecule type" value="Genomic_DNA"/>
</dbReference>
<proteinExistence type="predicted"/>
<accession>A0A8S5THI9</accession>
<protein>
    <submittedName>
        <fullName evidence="1">Uncharacterized protein</fullName>
    </submittedName>
</protein>
<evidence type="ECO:0000313" key="1">
    <source>
        <dbReference type="EMBL" id="DAF62734.1"/>
    </source>
</evidence>
<organism evidence="1">
    <name type="scientific">Myoviridae sp. ctMnh10</name>
    <dbReference type="NCBI Taxonomy" id="2827682"/>
    <lineage>
        <taxon>Viruses</taxon>
        <taxon>Duplodnaviria</taxon>
        <taxon>Heunggongvirae</taxon>
        <taxon>Uroviricota</taxon>
        <taxon>Caudoviricetes</taxon>
    </lineage>
</organism>
<name>A0A8S5THI9_9CAUD</name>
<reference evidence="1" key="1">
    <citation type="journal article" date="2021" name="Proc. Natl. Acad. Sci. U.S.A.">
        <title>A Catalog of Tens of Thousands of Viruses from Human Metagenomes Reveals Hidden Associations with Chronic Diseases.</title>
        <authorList>
            <person name="Tisza M.J."/>
            <person name="Buck C.B."/>
        </authorList>
    </citation>
    <scope>NUCLEOTIDE SEQUENCE</scope>
    <source>
        <strain evidence="1">CtMnh10</strain>
    </source>
</reference>
<sequence length="266" mass="30932">MGKKYKTRKDYTKNCNICSTELNENNNCKSHILPRFVFENIKKSRDEKLVSLSYKYRQPKKVTIGFYEKDLLCRDCENKKLSAIESRICELTRCNNTPNIIKVKNGQLLVYGKCNYDDLLLFGLGVIFKASISKKHRINKSLSKRNLNIIRKILNGEIDIPYDNYSVMVGRYTSGEYYKGTISMPNCSVNKNYPGVQLWQIQLGNGFCMYVFINIKKQEINTYREIITNYGGFTVVDFGNFDESRDFKESAFPLVQDSIRKEQNIV</sequence>